<dbReference type="PATRIC" id="fig|1398.26.peg.2747"/>
<organism evidence="2 3">
    <name type="scientific">Heyndrickxia coagulans</name>
    <name type="common">Weizmannia coagulans</name>
    <dbReference type="NCBI Taxonomy" id="1398"/>
    <lineage>
        <taxon>Bacteria</taxon>
        <taxon>Bacillati</taxon>
        <taxon>Bacillota</taxon>
        <taxon>Bacilli</taxon>
        <taxon>Bacillales</taxon>
        <taxon>Bacillaceae</taxon>
        <taxon>Heyndrickxia</taxon>
    </lineage>
</organism>
<evidence type="ECO:0000313" key="3">
    <source>
        <dbReference type="Proteomes" id="UP000075288"/>
    </source>
</evidence>
<name>A0A150K1E4_HEYCO</name>
<reference evidence="2 3" key="1">
    <citation type="submission" date="2016-01" db="EMBL/GenBank/DDBJ databases">
        <title>Genome Sequences of Twelve Sporeforming Bacillus Species Isolated from Foods.</title>
        <authorList>
            <person name="Berendsen E.M."/>
            <person name="Wells-Bennik M.H."/>
            <person name="Krawcyk A.O."/>
            <person name="De Jong A."/>
            <person name="Holsappel S."/>
            <person name="Eijlander R.T."/>
            <person name="Kuipers O.P."/>
        </authorList>
    </citation>
    <scope>NUCLEOTIDE SEQUENCE [LARGE SCALE GENOMIC DNA]</scope>
    <source>
        <strain evidence="2 3">B4098</strain>
    </source>
</reference>
<dbReference type="Proteomes" id="UP000075288">
    <property type="component" value="Unassembled WGS sequence"/>
</dbReference>
<dbReference type="EMBL" id="LQYG01000040">
    <property type="protein sequence ID" value="KYC63400.1"/>
    <property type="molecule type" value="Genomic_DNA"/>
</dbReference>
<accession>A0A150K1E4</accession>
<keyword evidence="1" id="KW-1133">Transmembrane helix</keyword>
<proteinExistence type="predicted"/>
<evidence type="ECO:0000313" key="2">
    <source>
        <dbReference type="EMBL" id="KYC63400.1"/>
    </source>
</evidence>
<keyword evidence="1" id="KW-0472">Membrane</keyword>
<dbReference type="AlphaFoldDB" id="A0A150K1E4"/>
<feature type="transmembrane region" description="Helical" evidence="1">
    <location>
        <begin position="20"/>
        <end position="39"/>
    </location>
</feature>
<keyword evidence="1" id="KW-0812">Transmembrane</keyword>
<evidence type="ECO:0000256" key="1">
    <source>
        <dbReference type="SAM" id="Phobius"/>
    </source>
</evidence>
<gene>
    <name evidence="2" type="ORF">B4098_0744</name>
</gene>
<sequence length="42" mass="4745">MIKKGNEEMNDKDGDFAKGCLIGIGLSIPVWAFVIWVLFKLF</sequence>
<comment type="caution">
    <text evidence="2">The sequence shown here is derived from an EMBL/GenBank/DDBJ whole genome shotgun (WGS) entry which is preliminary data.</text>
</comment>
<protein>
    <submittedName>
        <fullName evidence="2">Uncharacterized protein</fullName>
    </submittedName>
</protein>